<evidence type="ECO:0000313" key="10">
    <source>
        <dbReference type="Proteomes" id="UP000298787"/>
    </source>
</evidence>
<keyword evidence="6" id="KW-0406">Ion transport</keyword>
<comment type="similarity">
    <text evidence="2">Belongs to the CALHM family.</text>
</comment>
<evidence type="ECO:0000313" key="9">
    <source>
        <dbReference type="EMBL" id="TKS81544.1"/>
    </source>
</evidence>
<organism evidence="9 10">
    <name type="scientific">Collichthys lucidus</name>
    <name type="common">Big head croaker</name>
    <name type="synonym">Sciaena lucida</name>
    <dbReference type="NCBI Taxonomy" id="240159"/>
    <lineage>
        <taxon>Eukaryota</taxon>
        <taxon>Metazoa</taxon>
        <taxon>Chordata</taxon>
        <taxon>Craniata</taxon>
        <taxon>Vertebrata</taxon>
        <taxon>Euteleostomi</taxon>
        <taxon>Actinopterygii</taxon>
        <taxon>Neopterygii</taxon>
        <taxon>Teleostei</taxon>
        <taxon>Neoteleostei</taxon>
        <taxon>Acanthomorphata</taxon>
        <taxon>Eupercaria</taxon>
        <taxon>Sciaenidae</taxon>
        <taxon>Collichthys</taxon>
    </lineage>
</organism>
<keyword evidence="5" id="KW-1133">Transmembrane helix</keyword>
<evidence type="ECO:0000256" key="2">
    <source>
        <dbReference type="ARBA" id="ARBA00008497"/>
    </source>
</evidence>
<protein>
    <submittedName>
        <fullName evidence="9">Protein FAM26E</fullName>
    </submittedName>
</protein>
<dbReference type="PANTHER" id="PTHR32261">
    <property type="entry name" value="CALCIUM HOMEOSTASIS MODULATOR PROTEIN"/>
    <property type="match status" value="1"/>
</dbReference>
<evidence type="ECO:0000256" key="7">
    <source>
        <dbReference type="ARBA" id="ARBA00023136"/>
    </source>
</evidence>
<dbReference type="Pfam" id="PF14798">
    <property type="entry name" value="Ca_hom_mod"/>
    <property type="match status" value="1"/>
</dbReference>
<evidence type="ECO:0000256" key="4">
    <source>
        <dbReference type="ARBA" id="ARBA00022692"/>
    </source>
</evidence>
<gene>
    <name evidence="9" type="ORF">D9C73_015649</name>
</gene>
<evidence type="ECO:0000256" key="3">
    <source>
        <dbReference type="ARBA" id="ARBA00022448"/>
    </source>
</evidence>
<dbReference type="STRING" id="240159.A0A4U5V1F6"/>
<dbReference type="AlphaFoldDB" id="A0A4U5V1F6"/>
<name>A0A4U5V1F6_COLLU</name>
<keyword evidence="4" id="KW-0812">Transmembrane</keyword>
<evidence type="ECO:0000256" key="1">
    <source>
        <dbReference type="ARBA" id="ARBA00004141"/>
    </source>
</evidence>
<comment type="subcellular location">
    <subcellularLocation>
        <location evidence="1">Membrane</location>
        <topology evidence="1">Multi-pass membrane protein</topology>
    </subcellularLocation>
</comment>
<proteinExistence type="inferred from homology"/>
<reference evidence="9 10" key="1">
    <citation type="submission" date="2019-01" db="EMBL/GenBank/DDBJ databases">
        <title>Genome Assembly of Collichthys lucidus.</title>
        <authorList>
            <person name="Cai M."/>
            <person name="Xiao S."/>
        </authorList>
    </citation>
    <scope>NUCLEOTIDE SEQUENCE [LARGE SCALE GENOMIC DNA]</scope>
    <source>
        <strain evidence="9">JT15FE1705JMU</strain>
        <tissue evidence="9">Muscle</tissue>
    </source>
</reference>
<dbReference type="PANTHER" id="PTHR32261:SF4">
    <property type="entry name" value="CALCIUM HOMEOSTASIS MODULATOR PROTEIN 6"/>
    <property type="match status" value="1"/>
</dbReference>
<dbReference type="GO" id="GO:1904669">
    <property type="term" value="P:ATP export"/>
    <property type="evidence" value="ECO:0007669"/>
    <property type="project" value="UniProtKB-ARBA"/>
</dbReference>
<keyword evidence="7" id="KW-0472">Membrane</keyword>
<keyword evidence="3" id="KW-0813">Transport</keyword>
<dbReference type="GO" id="GO:0005261">
    <property type="term" value="F:monoatomic cation channel activity"/>
    <property type="evidence" value="ECO:0007669"/>
    <property type="project" value="TreeGrafter"/>
</dbReference>
<sequence length="167" mass="18530">MVFLLVPALALLLLGYILSKKTWKLFTGLCYRRAQLCHWRKLAAAGNILFHISTIALVAPSTWIAVALLNGIYFECAMTGINVKAYRKQLCEENGSLVECQKKLYSLPCKRDNGEVLLTLKAVSQVSAAPLLQTLFNEGNKIQVNIQAVNRIICTVRTPGSESVDIY</sequence>
<evidence type="ECO:0000256" key="6">
    <source>
        <dbReference type="ARBA" id="ARBA00023065"/>
    </source>
</evidence>
<keyword evidence="10" id="KW-1185">Reference proteome</keyword>
<keyword evidence="8" id="KW-0407">Ion channel</keyword>
<evidence type="ECO:0000256" key="5">
    <source>
        <dbReference type="ARBA" id="ARBA00022989"/>
    </source>
</evidence>
<dbReference type="EMBL" id="CM014091">
    <property type="protein sequence ID" value="TKS81544.1"/>
    <property type="molecule type" value="Genomic_DNA"/>
</dbReference>
<dbReference type="GO" id="GO:0005886">
    <property type="term" value="C:plasma membrane"/>
    <property type="evidence" value="ECO:0007669"/>
    <property type="project" value="TreeGrafter"/>
</dbReference>
<dbReference type="Proteomes" id="UP000298787">
    <property type="component" value="Chromosome 14"/>
</dbReference>
<evidence type="ECO:0000256" key="8">
    <source>
        <dbReference type="ARBA" id="ARBA00023303"/>
    </source>
</evidence>
<dbReference type="InterPro" id="IPR029569">
    <property type="entry name" value="CALHM"/>
</dbReference>
<accession>A0A4U5V1F6</accession>